<dbReference type="EMBL" id="MN739989">
    <property type="protein sequence ID" value="QHT81717.1"/>
    <property type="molecule type" value="Genomic_DNA"/>
</dbReference>
<protein>
    <submittedName>
        <fullName evidence="1">Uncharacterized protein</fullName>
    </submittedName>
</protein>
<proteinExistence type="predicted"/>
<dbReference type="AlphaFoldDB" id="A0A6C0HMW4"/>
<evidence type="ECO:0000313" key="1">
    <source>
        <dbReference type="EMBL" id="QHT81717.1"/>
    </source>
</evidence>
<name>A0A6C0HMW4_9ZZZZ</name>
<reference evidence="1" key="1">
    <citation type="journal article" date="2020" name="Nature">
        <title>Giant virus diversity and host interactions through global metagenomics.</title>
        <authorList>
            <person name="Schulz F."/>
            <person name="Roux S."/>
            <person name="Paez-Espino D."/>
            <person name="Jungbluth S."/>
            <person name="Walsh D.A."/>
            <person name="Denef V.J."/>
            <person name="McMahon K.D."/>
            <person name="Konstantinidis K.T."/>
            <person name="Eloe-Fadrosh E.A."/>
            <person name="Kyrpides N.C."/>
            <person name="Woyke T."/>
        </authorList>
    </citation>
    <scope>NUCLEOTIDE SEQUENCE</scope>
    <source>
        <strain evidence="1">GVMAG-M-3300023184-13</strain>
    </source>
</reference>
<sequence>MDIITKKLTALIMDTNTNNDTENETNILDIPSLSGSLESCKISQSISHTISHTMSQSIDEYTERIEKCIHLGVPNMYCSQHFDDEDFIYNKLLLPDVITSYYTSFGCTFPEYVFDYIVKNKICIDFSKVDHNVYQKTLYIYQYVLQFQSEYISKADKHNFIQYDLFNWVSNLISCIKSFININPTSIAYIDMSSWYKELLYGIIVTSTHLKMLIKCKDRGIYYSNIAEQRVDHQVDHQAYQQTEQYAQFKYINKFYRVLNNLCVILIYFKVTYGGFE</sequence>
<organism evidence="1">
    <name type="scientific">viral metagenome</name>
    <dbReference type="NCBI Taxonomy" id="1070528"/>
    <lineage>
        <taxon>unclassified sequences</taxon>
        <taxon>metagenomes</taxon>
        <taxon>organismal metagenomes</taxon>
    </lineage>
</organism>
<accession>A0A6C0HMW4</accession>